<dbReference type="EMBL" id="ML992662">
    <property type="protein sequence ID" value="KAF2217386.1"/>
    <property type="molecule type" value="Genomic_DNA"/>
</dbReference>
<protein>
    <submittedName>
        <fullName evidence="1">Uncharacterized protein</fullName>
    </submittedName>
</protein>
<dbReference type="AlphaFoldDB" id="A0A6A6FV88"/>
<accession>A0A6A6FV88</accession>
<reference evidence="1" key="1">
    <citation type="journal article" date="2020" name="Stud. Mycol.">
        <title>101 Dothideomycetes genomes: a test case for predicting lifestyles and emergence of pathogens.</title>
        <authorList>
            <person name="Haridas S."/>
            <person name="Albert R."/>
            <person name="Binder M."/>
            <person name="Bloem J."/>
            <person name="Labutti K."/>
            <person name="Salamov A."/>
            <person name="Andreopoulos B."/>
            <person name="Baker S."/>
            <person name="Barry K."/>
            <person name="Bills G."/>
            <person name="Bluhm B."/>
            <person name="Cannon C."/>
            <person name="Castanera R."/>
            <person name="Culley D."/>
            <person name="Daum C."/>
            <person name="Ezra D."/>
            <person name="Gonzalez J."/>
            <person name="Henrissat B."/>
            <person name="Kuo A."/>
            <person name="Liang C."/>
            <person name="Lipzen A."/>
            <person name="Lutzoni F."/>
            <person name="Magnuson J."/>
            <person name="Mondo S."/>
            <person name="Nolan M."/>
            <person name="Ohm R."/>
            <person name="Pangilinan J."/>
            <person name="Park H.-J."/>
            <person name="Ramirez L."/>
            <person name="Alfaro M."/>
            <person name="Sun H."/>
            <person name="Tritt A."/>
            <person name="Yoshinaga Y."/>
            <person name="Zwiers L.-H."/>
            <person name="Turgeon B."/>
            <person name="Goodwin S."/>
            <person name="Spatafora J."/>
            <person name="Crous P."/>
            <person name="Grigoriev I."/>
        </authorList>
    </citation>
    <scope>NUCLEOTIDE SEQUENCE</scope>
    <source>
        <strain evidence="1">SCOH1-5</strain>
    </source>
</reference>
<organism evidence="1 2">
    <name type="scientific">Cercospora zeae-maydis SCOH1-5</name>
    <dbReference type="NCBI Taxonomy" id="717836"/>
    <lineage>
        <taxon>Eukaryota</taxon>
        <taxon>Fungi</taxon>
        <taxon>Dikarya</taxon>
        <taxon>Ascomycota</taxon>
        <taxon>Pezizomycotina</taxon>
        <taxon>Dothideomycetes</taxon>
        <taxon>Dothideomycetidae</taxon>
        <taxon>Mycosphaerellales</taxon>
        <taxon>Mycosphaerellaceae</taxon>
        <taxon>Cercospora</taxon>
    </lineage>
</organism>
<gene>
    <name evidence="1" type="ORF">CERZMDRAFT_89513</name>
</gene>
<sequence length="58" mass="6162">MPSAGSGTSNDMDNDVLAPARWTGVVSLNDGTRGQWWMGVSLLSTFLSLFPLTVDCDA</sequence>
<dbReference type="Proteomes" id="UP000799539">
    <property type="component" value="Unassembled WGS sequence"/>
</dbReference>
<keyword evidence="2" id="KW-1185">Reference proteome</keyword>
<evidence type="ECO:0000313" key="2">
    <source>
        <dbReference type="Proteomes" id="UP000799539"/>
    </source>
</evidence>
<proteinExistence type="predicted"/>
<evidence type="ECO:0000313" key="1">
    <source>
        <dbReference type="EMBL" id="KAF2217386.1"/>
    </source>
</evidence>
<name>A0A6A6FV88_9PEZI</name>
<dbReference type="OrthoDB" id="2285229at2759"/>